<protein>
    <submittedName>
        <fullName evidence="2">Uncharacterized protein</fullName>
    </submittedName>
</protein>
<sequence>MLGVRPGTNGNGNPACELKLQPENTSVGGGDLHDRNTISADHSPPHIRSFPEHPGLGARPSPENLSHQHLNPGMSF</sequence>
<dbReference type="Proteomes" id="UP000011668">
    <property type="component" value="Unassembled WGS sequence"/>
</dbReference>
<comment type="caution">
    <text evidence="2">The sequence shown here is derived from an EMBL/GenBank/DDBJ whole genome shotgun (WGS) entry which is preliminary data.</text>
</comment>
<evidence type="ECO:0000313" key="2">
    <source>
        <dbReference type="EMBL" id="ELU38018.1"/>
    </source>
</evidence>
<name>L8WMJ5_THACA</name>
<dbReference type="EMBL" id="AFRT01002298">
    <property type="protein sequence ID" value="ELU38018.1"/>
    <property type="molecule type" value="Genomic_DNA"/>
</dbReference>
<keyword evidence="3" id="KW-1185">Reference proteome</keyword>
<gene>
    <name evidence="2" type="ORF">AG1IA_07951</name>
</gene>
<dbReference type="HOGENOM" id="CLU_2656152_0_0_1"/>
<dbReference type="AlphaFoldDB" id="L8WMJ5"/>
<reference evidence="2 3" key="1">
    <citation type="journal article" date="2013" name="Nat. Commun.">
        <title>The evolution and pathogenic mechanisms of the rice sheath blight pathogen.</title>
        <authorList>
            <person name="Zheng A."/>
            <person name="Lin R."/>
            <person name="Xu L."/>
            <person name="Qin P."/>
            <person name="Tang C."/>
            <person name="Ai P."/>
            <person name="Zhang D."/>
            <person name="Liu Y."/>
            <person name="Sun Z."/>
            <person name="Feng H."/>
            <person name="Wang Y."/>
            <person name="Chen Y."/>
            <person name="Liang X."/>
            <person name="Fu R."/>
            <person name="Li Q."/>
            <person name="Zhang J."/>
            <person name="Yu X."/>
            <person name="Xie Z."/>
            <person name="Ding L."/>
            <person name="Guan P."/>
            <person name="Tang J."/>
            <person name="Liang Y."/>
            <person name="Wang S."/>
            <person name="Deng Q."/>
            <person name="Li S."/>
            <person name="Zhu J."/>
            <person name="Wang L."/>
            <person name="Liu H."/>
            <person name="Li P."/>
        </authorList>
    </citation>
    <scope>NUCLEOTIDE SEQUENCE [LARGE SCALE GENOMIC DNA]</scope>
    <source>
        <strain evidence="3">AG-1 IA</strain>
    </source>
</reference>
<evidence type="ECO:0000256" key="1">
    <source>
        <dbReference type="SAM" id="MobiDB-lite"/>
    </source>
</evidence>
<organism evidence="2 3">
    <name type="scientific">Thanatephorus cucumeris (strain AG1-IA)</name>
    <name type="common">Rice sheath blight fungus</name>
    <name type="synonym">Rhizoctonia solani</name>
    <dbReference type="NCBI Taxonomy" id="983506"/>
    <lineage>
        <taxon>Eukaryota</taxon>
        <taxon>Fungi</taxon>
        <taxon>Dikarya</taxon>
        <taxon>Basidiomycota</taxon>
        <taxon>Agaricomycotina</taxon>
        <taxon>Agaricomycetes</taxon>
        <taxon>Cantharellales</taxon>
        <taxon>Ceratobasidiaceae</taxon>
        <taxon>Rhizoctonia</taxon>
        <taxon>Rhizoctonia solani AG-1</taxon>
    </lineage>
</organism>
<accession>L8WMJ5</accession>
<evidence type="ECO:0000313" key="3">
    <source>
        <dbReference type="Proteomes" id="UP000011668"/>
    </source>
</evidence>
<proteinExistence type="predicted"/>
<feature type="region of interest" description="Disordered" evidence="1">
    <location>
        <begin position="1"/>
        <end position="76"/>
    </location>
</feature>